<dbReference type="EMBL" id="KJ749827">
    <property type="protein sequence ID" value="AID17699.1"/>
    <property type="molecule type" value="Genomic_DNA"/>
</dbReference>
<gene>
    <name evidence="5" type="ORF">ECBP5_0045</name>
</gene>
<protein>
    <submittedName>
        <fullName evidence="5">Putative tail fiber protein</fullName>
    </submittedName>
</protein>
<dbReference type="InterPro" id="IPR005604">
    <property type="entry name" value="Phage_T7_tail_fibre-like_N"/>
</dbReference>
<evidence type="ECO:0000256" key="1">
    <source>
        <dbReference type="ARBA" id="ARBA00004328"/>
    </source>
</evidence>
<evidence type="ECO:0000313" key="6">
    <source>
        <dbReference type="Proteomes" id="UP000033808"/>
    </source>
</evidence>
<keyword evidence="2" id="KW-1227">Viral tail protein</keyword>
<comment type="subcellular location">
    <subcellularLocation>
        <location evidence="1">Virion</location>
    </subcellularLocation>
</comment>
<proteinExistence type="predicted"/>
<dbReference type="Pfam" id="PF03906">
    <property type="entry name" value="Phage_T7_tail"/>
    <property type="match status" value="1"/>
</dbReference>
<keyword evidence="6" id="KW-1185">Reference proteome</keyword>
<organism evidence="5 6">
    <name type="scientific">Escherichia phage ECBP5</name>
    <dbReference type="NCBI Taxonomy" id="1498172"/>
    <lineage>
        <taxon>Viruses</taxon>
        <taxon>Duplodnaviria</taxon>
        <taxon>Heunggongvirae</taxon>
        <taxon>Uroviricota</taxon>
        <taxon>Caudoviricetes</taxon>
        <taxon>Autographivirales</taxon>
        <taxon>Gajwadongvirus</taxon>
        <taxon>Gajwadongvirus ECBP5</taxon>
    </lineage>
</organism>
<evidence type="ECO:0000256" key="3">
    <source>
        <dbReference type="ARBA" id="ARBA00022844"/>
    </source>
</evidence>
<reference evidence="6" key="1">
    <citation type="submission" date="2014-04" db="EMBL/GenBank/DDBJ databases">
        <title>Complete genome sequence of Escherichia coli phage ECBP5.</title>
        <authorList>
            <person name="Lee J.S."/>
            <person name="Jang H.B."/>
            <person name="Kim K.S."/>
            <person name="Kim T.H."/>
            <person name="Park S.B."/>
            <person name="Nho S.W."/>
            <person name="Yu J.E."/>
            <person name="Yu J.E."/>
            <person name="Im S.P."/>
            <person name="Kim S.W."/>
            <person name="Jung T.S."/>
        </authorList>
    </citation>
    <scope>NUCLEOTIDE SEQUENCE [LARGE SCALE GENOMIC DNA]</scope>
</reference>
<dbReference type="RefSeq" id="YP_009146416.1">
    <property type="nucleotide sequence ID" value="NC_027330.1"/>
</dbReference>
<evidence type="ECO:0000313" key="5">
    <source>
        <dbReference type="EMBL" id="AID17699.1"/>
    </source>
</evidence>
<name>A0A0F6N6E0_9CAUD</name>
<reference evidence="5 6" key="2">
    <citation type="journal article" date="2015" name="PLoS ONE">
        <title>Complete Genomic and Lysis-Cassette Characterization of the Novel Phage, KBNP1315, which Infects Avian Pathogenic Escherichia coli (APEC).</title>
        <authorList>
            <person name="Lee J.S."/>
            <person name="Jang H.B."/>
            <person name="Kim K.S."/>
            <person name="Kim T.H."/>
            <person name="Im S.P."/>
            <person name="Kim S.W."/>
            <person name="Lazarte J.M."/>
            <person name="Kim J.S."/>
            <person name="Jung T.S."/>
        </authorList>
    </citation>
    <scope>NUCLEOTIDE SEQUENCE [LARGE SCALE GENOMIC DNA]</scope>
</reference>
<evidence type="ECO:0000256" key="2">
    <source>
        <dbReference type="ARBA" id="ARBA00022732"/>
    </source>
</evidence>
<dbReference type="KEGG" id="vg:24620948"/>
<dbReference type="GO" id="GO:0098015">
    <property type="term" value="C:virus tail"/>
    <property type="evidence" value="ECO:0007669"/>
    <property type="project" value="UniProtKB-KW"/>
</dbReference>
<sequence length="306" mass="33102">MNFSFTRDTGDGVKTVFTMSFAGQDEGYLNASNIHVLVNGVEVPFTINPTDPNKVYLSTAPANGADVLIRRIMPKNVPYSDFKNGNPFSQDTLNYTQLQQLYVTQELLDGFLPDGFYFKQDVNMGGYNIKNLGDAVDPDDAVKKEVTDDLGNRVSSLEDNLTDTSLTTVPWRFVATGGEITISPPYSFTNALLYINGVTQTIGADYAYTVSGNQLHLPEPLRAGDEVFVIIGTNIQPPSDLISYDGAIIAYASMVTGVPVQQVYIPVVGLTVSNALVFIDNGVIHTLNAPASGVITSIAWPDIVIS</sequence>
<keyword evidence="3" id="KW-0946">Virion</keyword>
<accession>A0A0F6N6E0</accession>
<dbReference type="Proteomes" id="UP000033808">
    <property type="component" value="Segment"/>
</dbReference>
<feature type="domain" description="Bacteriophage T7 tail fibre protein-like N-terminal" evidence="4">
    <location>
        <begin position="4"/>
        <end position="110"/>
    </location>
</feature>
<dbReference type="OrthoDB" id="5563at10239"/>
<evidence type="ECO:0000259" key="4">
    <source>
        <dbReference type="Pfam" id="PF03906"/>
    </source>
</evidence>
<dbReference type="GeneID" id="24620948"/>